<gene>
    <name evidence="14" type="ORF">KI810_13905</name>
</gene>
<organism evidence="14 15">
    <name type="scientific">Geomobilimonas luticola</name>
    <dbReference type="NCBI Taxonomy" id="1114878"/>
    <lineage>
        <taxon>Bacteria</taxon>
        <taxon>Pseudomonadati</taxon>
        <taxon>Thermodesulfobacteriota</taxon>
        <taxon>Desulfuromonadia</taxon>
        <taxon>Geobacterales</taxon>
        <taxon>Geobacteraceae</taxon>
        <taxon>Geomobilimonas</taxon>
    </lineage>
</organism>
<dbReference type="PANTHER" id="PTHR47545:SF2">
    <property type="entry name" value="CC-ADDING TRNA NUCLEOTIDYLTRANSFERASE"/>
    <property type="match status" value="1"/>
</dbReference>
<sequence length="439" mass="48030">MEEDKLITLLSRDDIRLLAQLATDCRVEVYLVGGGVRDLLLDRPSQDLDFALDGECAELPRRFAVAAGGTFFWLDEVRRHGRVVLGRGEGRMSYDFVLLQGGTIEQDLLLRDFTINALALLVVPAGDGIIDLQSGMADLQRGIIRTCSPRTFADDPVRLVRAFRFAATLGFTLADSTRDEIPHNAHLLEQVAAERVRDELFRILDVPASLPFIRQLAATGLLPRIVGTGYTGAIAPSFDRMGALEQLLAELERHFPADHGQLAGYLEYQVEDGITVHSLLKMSAFTGSVGSEKVAALAVKLRLGNRSRRVLQQLCRPQLPVGLLLPPELQTSRAMYRLFRDESPAGLALVLLALAGGVVTREAARRFVGYYCREYDAEGDDLYLTGAAIMTLLGTGPGPHVGAAAARLREAESRGMINSRGEAEEFLRKNQLTKPAPLG</sequence>
<keyword evidence="3" id="KW-0820">tRNA-binding</keyword>
<keyword evidence="10 11" id="KW-0694">RNA-binding</keyword>
<keyword evidence="6" id="KW-0548">Nucleotidyltransferase</keyword>
<accession>A0ABS5SFL0</accession>
<evidence type="ECO:0000259" key="13">
    <source>
        <dbReference type="Pfam" id="PF12627"/>
    </source>
</evidence>
<proteinExistence type="inferred from homology"/>
<keyword evidence="8" id="KW-0547">Nucleotide-binding</keyword>
<evidence type="ECO:0000256" key="2">
    <source>
        <dbReference type="ARBA" id="ARBA00007265"/>
    </source>
</evidence>
<dbReference type="Proteomes" id="UP000756860">
    <property type="component" value="Unassembled WGS sequence"/>
</dbReference>
<keyword evidence="7" id="KW-0479">Metal-binding</keyword>
<protein>
    <submittedName>
        <fullName evidence="14">CCA tRNA nucleotidyltransferase</fullName>
    </submittedName>
</protein>
<keyword evidence="9" id="KW-0460">Magnesium</keyword>
<keyword evidence="5" id="KW-0819">tRNA processing</keyword>
<comment type="caution">
    <text evidence="14">The sequence shown here is derived from an EMBL/GenBank/DDBJ whole genome shotgun (WGS) entry which is preliminary data.</text>
</comment>
<keyword evidence="15" id="KW-1185">Reference proteome</keyword>
<evidence type="ECO:0000259" key="12">
    <source>
        <dbReference type="Pfam" id="PF01743"/>
    </source>
</evidence>
<dbReference type="SUPFAM" id="SSF81301">
    <property type="entry name" value="Nucleotidyltransferase"/>
    <property type="match status" value="1"/>
</dbReference>
<keyword evidence="4 11" id="KW-0808">Transferase</keyword>
<evidence type="ECO:0000256" key="6">
    <source>
        <dbReference type="ARBA" id="ARBA00022695"/>
    </source>
</evidence>
<evidence type="ECO:0000313" key="15">
    <source>
        <dbReference type="Proteomes" id="UP000756860"/>
    </source>
</evidence>
<feature type="domain" description="tRNA nucleotidyltransferase/poly(A) polymerase RNA and SrmB- binding" evidence="13">
    <location>
        <begin position="170"/>
        <end position="224"/>
    </location>
</feature>
<dbReference type="EMBL" id="JAHCVK010000008">
    <property type="protein sequence ID" value="MBT0654153.1"/>
    <property type="molecule type" value="Genomic_DNA"/>
</dbReference>
<evidence type="ECO:0000313" key="14">
    <source>
        <dbReference type="EMBL" id="MBT0654153.1"/>
    </source>
</evidence>
<dbReference type="Gene3D" id="3.30.460.10">
    <property type="entry name" value="Beta Polymerase, domain 2"/>
    <property type="match status" value="1"/>
</dbReference>
<dbReference type="CDD" id="cd05398">
    <property type="entry name" value="NT_ClassII-CCAase"/>
    <property type="match status" value="1"/>
</dbReference>
<dbReference type="InterPro" id="IPR043519">
    <property type="entry name" value="NT_sf"/>
</dbReference>
<dbReference type="Pfam" id="PF12627">
    <property type="entry name" value="PolyA_pol_RNAbd"/>
    <property type="match status" value="1"/>
</dbReference>
<dbReference type="InterPro" id="IPR002646">
    <property type="entry name" value="PolA_pol_head_dom"/>
</dbReference>
<evidence type="ECO:0000256" key="10">
    <source>
        <dbReference type="ARBA" id="ARBA00022884"/>
    </source>
</evidence>
<evidence type="ECO:0000256" key="9">
    <source>
        <dbReference type="ARBA" id="ARBA00022842"/>
    </source>
</evidence>
<comment type="cofactor">
    <cofactor evidence="1">
        <name>Mg(2+)</name>
        <dbReference type="ChEBI" id="CHEBI:18420"/>
    </cofactor>
</comment>
<dbReference type="PANTHER" id="PTHR47545">
    <property type="entry name" value="MULTIFUNCTIONAL CCA PROTEIN"/>
    <property type="match status" value="1"/>
</dbReference>
<comment type="similarity">
    <text evidence="2 11">Belongs to the tRNA nucleotidyltransferase/poly(A) polymerase family.</text>
</comment>
<evidence type="ECO:0000256" key="7">
    <source>
        <dbReference type="ARBA" id="ARBA00022723"/>
    </source>
</evidence>
<evidence type="ECO:0000256" key="4">
    <source>
        <dbReference type="ARBA" id="ARBA00022679"/>
    </source>
</evidence>
<evidence type="ECO:0000256" key="1">
    <source>
        <dbReference type="ARBA" id="ARBA00001946"/>
    </source>
</evidence>
<feature type="domain" description="Poly A polymerase head" evidence="12">
    <location>
        <begin position="29"/>
        <end position="145"/>
    </location>
</feature>
<dbReference type="Pfam" id="PF01743">
    <property type="entry name" value="PolyA_pol"/>
    <property type="match status" value="1"/>
</dbReference>
<name>A0ABS5SFL0_9BACT</name>
<evidence type="ECO:0000256" key="3">
    <source>
        <dbReference type="ARBA" id="ARBA00022555"/>
    </source>
</evidence>
<dbReference type="SUPFAM" id="SSF81891">
    <property type="entry name" value="Poly A polymerase C-terminal region-like"/>
    <property type="match status" value="1"/>
</dbReference>
<reference evidence="14 15" key="1">
    <citation type="submission" date="2021-05" db="EMBL/GenBank/DDBJ databases">
        <title>The draft genome of Geobacter luticola JCM 17780.</title>
        <authorList>
            <person name="Xu Z."/>
            <person name="Masuda Y."/>
            <person name="Itoh H."/>
            <person name="Senoo K."/>
        </authorList>
    </citation>
    <scope>NUCLEOTIDE SEQUENCE [LARGE SCALE GENOMIC DNA]</scope>
    <source>
        <strain evidence="14 15">JCM 17780</strain>
    </source>
</reference>
<dbReference type="InterPro" id="IPR050124">
    <property type="entry name" value="tRNA_CCA-adding_enzyme"/>
</dbReference>
<evidence type="ECO:0000256" key="11">
    <source>
        <dbReference type="RuleBase" id="RU003953"/>
    </source>
</evidence>
<dbReference type="RefSeq" id="WP_214176164.1">
    <property type="nucleotide sequence ID" value="NZ_JAHCVK010000008.1"/>
</dbReference>
<dbReference type="Gene3D" id="1.10.3090.10">
    <property type="entry name" value="cca-adding enzyme, domain 2"/>
    <property type="match status" value="1"/>
</dbReference>
<evidence type="ECO:0000256" key="8">
    <source>
        <dbReference type="ARBA" id="ARBA00022741"/>
    </source>
</evidence>
<evidence type="ECO:0000256" key="5">
    <source>
        <dbReference type="ARBA" id="ARBA00022694"/>
    </source>
</evidence>
<dbReference type="InterPro" id="IPR032828">
    <property type="entry name" value="PolyA_RNA-bd"/>
</dbReference>